<accession>A0ABW0K2M5</accession>
<dbReference type="Pfam" id="PF00126">
    <property type="entry name" value="HTH_1"/>
    <property type="match status" value="1"/>
</dbReference>
<keyword evidence="2" id="KW-0805">Transcription regulation</keyword>
<gene>
    <name evidence="6" type="ORF">ACFPOG_04370</name>
</gene>
<protein>
    <submittedName>
        <fullName evidence="6">LysR family transcriptional regulator</fullName>
    </submittedName>
</protein>
<dbReference type="PANTHER" id="PTHR30346">
    <property type="entry name" value="TRANSCRIPTIONAL DUAL REGULATOR HCAR-RELATED"/>
    <property type="match status" value="1"/>
</dbReference>
<dbReference type="Pfam" id="PF03466">
    <property type="entry name" value="LysR_substrate"/>
    <property type="match status" value="1"/>
</dbReference>
<dbReference type="InterPro" id="IPR000847">
    <property type="entry name" value="LysR_HTH_N"/>
</dbReference>
<dbReference type="EMBL" id="JBHSMJ010000007">
    <property type="protein sequence ID" value="MFC5447479.1"/>
    <property type="molecule type" value="Genomic_DNA"/>
</dbReference>
<dbReference type="PROSITE" id="PS50931">
    <property type="entry name" value="HTH_LYSR"/>
    <property type="match status" value="1"/>
</dbReference>
<evidence type="ECO:0000256" key="4">
    <source>
        <dbReference type="ARBA" id="ARBA00023163"/>
    </source>
</evidence>
<dbReference type="InterPro" id="IPR036390">
    <property type="entry name" value="WH_DNA-bd_sf"/>
</dbReference>
<organism evidence="6 7">
    <name type="scientific">Paenibacillus aestuarii</name>
    <dbReference type="NCBI Taxonomy" id="516965"/>
    <lineage>
        <taxon>Bacteria</taxon>
        <taxon>Bacillati</taxon>
        <taxon>Bacillota</taxon>
        <taxon>Bacilli</taxon>
        <taxon>Bacillales</taxon>
        <taxon>Paenibacillaceae</taxon>
        <taxon>Paenibacillus</taxon>
    </lineage>
</organism>
<dbReference type="RefSeq" id="WP_270884266.1">
    <property type="nucleotide sequence ID" value="NZ_JAQFVF010000065.1"/>
</dbReference>
<dbReference type="PRINTS" id="PR00039">
    <property type="entry name" value="HTHLYSR"/>
</dbReference>
<dbReference type="InterPro" id="IPR005119">
    <property type="entry name" value="LysR_subst-bd"/>
</dbReference>
<keyword evidence="4" id="KW-0804">Transcription</keyword>
<comment type="caution">
    <text evidence="6">The sequence shown here is derived from an EMBL/GenBank/DDBJ whole genome shotgun (WGS) entry which is preliminary data.</text>
</comment>
<sequence>MTLYQLEVFLAVVQTGSFTRAGEHLHASQSGVSHNIGDLEKELGIILFTRNRNGVKLTDAGEQILAHVSEIVHHSKQINQIAAASRGVSNGTIRIGAFASFSAHVLPAISQAFLHHYPGVELLLFEGSYAEIEAWIKTGTVDLGFLADSSHDGFDVVHLLSDPYVAVLPANHPLKEHDIISIEQLTQEPFLSLKSGCERLVISAFQKKGLSLNKQFEVAENSTIITMVEAGIGVSIVPSMILPAIPGNIVVKPLSPPIIREIGLVKLSLQSDSPVVSAFIKEALKQTSSFRYPASMENSLALKYSRFLRL</sequence>
<dbReference type="CDD" id="cd05466">
    <property type="entry name" value="PBP2_LTTR_substrate"/>
    <property type="match status" value="1"/>
</dbReference>
<evidence type="ECO:0000259" key="5">
    <source>
        <dbReference type="PROSITE" id="PS50931"/>
    </source>
</evidence>
<evidence type="ECO:0000313" key="7">
    <source>
        <dbReference type="Proteomes" id="UP001596044"/>
    </source>
</evidence>
<reference evidence="7" key="1">
    <citation type="journal article" date="2019" name="Int. J. Syst. Evol. Microbiol.">
        <title>The Global Catalogue of Microorganisms (GCM) 10K type strain sequencing project: providing services to taxonomists for standard genome sequencing and annotation.</title>
        <authorList>
            <consortium name="The Broad Institute Genomics Platform"/>
            <consortium name="The Broad Institute Genome Sequencing Center for Infectious Disease"/>
            <person name="Wu L."/>
            <person name="Ma J."/>
        </authorList>
    </citation>
    <scope>NUCLEOTIDE SEQUENCE [LARGE SCALE GENOMIC DNA]</scope>
    <source>
        <strain evidence="7">KACC 11904</strain>
    </source>
</reference>
<dbReference type="SUPFAM" id="SSF46785">
    <property type="entry name" value="Winged helix' DNA-binding domain"/>
    <property type="match status" value="1"/>
</dbReference>
<dbReference type="Gene3D" id="3.40.190.290">
    <property type="match status" value="1"/>
</dbReference>
<comment type="similarity">
    <text evidence="1">Belongs to the LysR transcriptional regulatory family.</text>
</comment>
<feature type="domain" description="HTH lysR-type" evidence="5">
    <location>
        <begin position="1"/>
        <end position="58"/>
    </location>
</feature>
<dbReference type="Proteomes" id="UP001596044">
    <property type="component" value="Unassembled WGS sequence"/>
</dbReference>
<evidence type="ECO:0000256" key="1">
    <source>
        <dbReference type="ARBA" id="ARBA00009437"/>
    </source>
</evidence>
<proteinExistence type="inferred from homology"/>
<dbReference type="PANTHER" id="PTHR30346:SF0">
    <property type="entry name" value="HCA OPERON TRANSCRIPTIONAL ACTIVATOR HCAR"/>
    <property type="match status" value="1"/>
</dbReference>
<evidence type="ECO:0000256" key="2">
    <source>
        <dbReference type="ARBA" id="ARBA00023015"/>
    </source>
</evidence>
<name>A0ABW0K2M5_9BACL</name>
<evidence type="ECO:0000256" key="3">
    <source>
        <dbReference type="ARBA" id="ARBA00023125"/>
    </source>
</evidence>
<evidence type="ECO:0000313" key="6">
    <source>
        <dbReference type="EMBL" id="MFC5447479.1"/>
    </source>
</evidence>
<keyword evidence="7" id="KW-1185">Reference proteome</keyword>
<keyword evidence="3" id="KW-0238">DNA-binding</keyword>
<dbReference type="Gene3D" id="1.10.10.10">
    <property type="entry name" value="Winged helix-like DNA-binding domain superfamily/Winged helix DNA-binding domain"/>
    <property type="match status" value="1"/>
</dbReference>
<dbReference type="SUPFAM" id="SSF53850">
    <property type="entry name" value="Periplasmic binding protein-like II"/>
    <property type="match status" value="1"/>
</dbReference>
<dbReference type="InterPro" id="IPR036388">
    <property type="entry name" value="WH-like_DNA-bd_sf"/>
</dbReference>